<evidence type="ECO:0000313" key="1">
    <source>
        <dbReference type="EMBL" id="MFG6417341.1"/>
    </source>
</evidence>
<proteinExistence type="predicted"/>
<sequence>MSNVCPTTELDSECIEELPLNEIAPRVSEFIARLSPGQLASIYWQGARLWMDTADGEMRISFGPPRHPGAHPKMDDEEPTVGHWVWFGLEYDTAEEHPLDDDGYRADDWPGVADWMREDLGHSAAWIAQMLQQASEFPGALS</sequence>
<comment type="caution">
    <text evidence="1">The sequence shown here is derived from an EMBL/GenBank/DDBJ whole genome shotgun (WGS) entry which is preliminary data.</text>
</comment>
<dbReference type="RefSeq" id="WP_394473399.1">
    <property type="nucleotide sequence ID" value="NZ_JBIGHY010000022.1"/>
</dbReference>
<protein>
    <submittedName>
        <fullName evidence="1">Uncharacterized protein</fullName>
    </submittedName>
</protein>
<gene>
    <name evidence="1" type="ORF">ACG02S_25955</name>
</gene>
<accession>A0ABW7EV14</accession>
<name>A0ABW7EV14_9BURK</name>
<dbReference type="EMBL" id="JBIGHY010000022">
    <property type="protein sequence ID" value="MFG6417341.1"/>
    <property type="molecule type" value="Genomic_DNA"/>
</dbReference>
<evidence type="ECO:0000313" key="2">
    <source>
        <dbReference type="Proteomes" id="UP001606300"/>
    </source>
</evidence>
<organism evidence="1 2">
    <name type="scientific">Pelomonas dachongensis</name>
    <dbReference type="NCBI Taxonomy" id="3299029"/>
    <lineage>
        <taxon>Bacteria</taxon>
        <taxon>Pseudomonadati</taxon>
        <taxon>Pseudomonadota</taxon>
        <taxon>Betaproteobacteria</taxon>
        <taxon>Burkholderiales</taxon>
        <taxon>Sphaerotilaceae</taxon>
        <taxon>Roseateles</taxon>
    </lineage>
</organism>
<keyword evidence="2" id="KW-1185">Reference proteome</keyword>
<dbReference type="Proteomes" id="UP001606300">
    <property type="component" value="Unassembled WGS sequence"/>
</dbReference>
<reference evidence="1 2" key="1">
    <citation type="submission" date="2024-09" db="EMBL/GenBank/DDBJ databases">
        <title>Novel species of the genus Pelomonas and Roseateles isolated from streams.</title>
        <authorList>
            <person name="Lu H."/>
        </authorList>
    </citation>
    <scope>NUCLEOTIDE SEQUENCE [LARGE SCALE GENOMIC DNA]</scope>
    <source>
        <strain evidence="1 2">DC23W</strain>
    </source>
</reference>